<reference evidence="1 2" key="1">
    <citation type="journal article" date="2015" name="Genome Announc.">
        <title>Draft Genome of the Euendolithic (true boring) Cyanobacterium Mastigocoleus testarum strain BC008.</title>
        <authorList>
            <person name="Guida B.S."/>
            <person name="Garcia-Pichel F."/>
        </authorList>
    </citation>
    <scope>NUCLEOTIDE SEQUENCE [LARGE SCALE GENOMIC DNA]</scope>
    <source>
        <strain evidence="1 2">BC008</strain>
    </source>
</reference>
<organism evidence="1 2">
    <name type="scientific">Mastigocoleus testarum BC008</name>
    <dbReference type="NCBI Taxonomy" id="371196"/>
    <lineage>
        <taxon>Bacteria</taxon>
        <taxon>Bacillati</taxon>
        <taxon>Cyanobacteriota</taxon>
        <taxon>Cyanophyceae</taxon>
        <taxon>Nostocales</taxon>
        <taxon>Hapalosiphonaceae</taxon>
        <taxon>Mastigocoleus</taxon>
    </lineage>
</organism>
<sequence length="78" mass="9015">METLRVVWVQKYYIQSEQVYWREQDSLPPIQEVISQKSPSQNCQFTGGLNPPVTPIPLKFLAGVLNPIFSPRNRKLTN</sequence>
<comment type="caution">
    <text evidence="1">The sequence shown here is derived from an EMBL/GenBank/DDBJ whole genome shotgun (WGS) entry which is preliminary data.</text>
</comment>
<proteinExistence type="predicted"/>
<keyword evidence="2" id="KW-1185">Reference proteome</keyword>
<accession>A0A0V7ZGA9</accession>
<evidence type="ECO:0000313" key="1">
    <source>
        <dbReference type="EMBL" id="KST63550.1"/>
    </source>
</evidence>
<dbReference type="AlphaFoldDB" id="A0A0V7ZGA9"/>
<name>A0A0V7ZGA9_9CYAN</name>
<dbReference type="Proteomes" id="UP000053372">
    <property type="component" value="Unassembled WGS sequence"/>
</dbReference>
<evidence type="ECO:0000313" key="2">
    <source>
        <dbReference type="Proteomes" id="UP000053372"/>
    </source>
</evidence>
<dbReference type="RefSeq" id="WP_058184408.1">
    <property type="nucleotide sequence ID" value="NZ_LMTZ01000137.1"/>
</dbReference>
<protein>
    <submittedName>
        <fullName evidence="1">Uncharacterized protein</fullName>
    </submittedName>
</protein>
<dbReference type="EMBL" id="LMTZ01000137">
    <property type="protein sequence ID" value="KST63550.1"/>
    <property type="molecule type" value="Genomic_DNA"/>
</dbReference>
<gene>
    <name evidence="1" type="ORF">BC008_13885</name>
</gene>